<proteinExistence type="predicted"/>
<dbReference type="AlphaFoldDB" id="A0A2S9QCI3"/>
<protein>
    <submittedName>
        <fullName evidence="1">Uncharacterized protein</fullName>
    </submittedName>
</protein>
<evidence type="ECO:0000313" key="2">
    <source>
        <dbReference type="Proteomes" id="UP000237682"/>
    </source>
</evidence>
<evidence type="ECO:0000313" key="1">
    <source>
        <dbReference type="EMBL" id="PRH87057.1"/>
    </source>
</evidence>
<keyword evidence="2" id="KW-1185">Reference proteome</keyword>
<organism evidence="1 2">
    <name type="scientific">Labrys okinawensis</name>
    <dbReference type="NCBI Taxonomy" id="346911"/>
    <lineage>
        <taxon>Bacteria</taxon>
        <taxon>Pseudomonadati</taxon>
        <taxon>Pseudomonadota</taxon>
        <taxon>Alphaproteobacteria</taxon>
        <taxon>Hyphomicrobiales</taxon>
        <taxon>Xanthobacteraceae</taxon>
        <taxon>Labrys</taxon>
    </lineage>
</organism>
<sequence>MLLDRVPQPLQVAAVEYRLEESWGLGFMPGDNETGFVVYRLTGQSAKWARDQGSRLGGRLPGGTAQWHRTPVGDTGDERWYPHDDTLQMKGAAPGSLHSPSIAEYLGRYGFFISIEKKRATEADQAIQAGGSFYAYARGGRVTIVDPARGKVYFAYAG</sequence>
<comment type="caution">
    <text evidence="1">The sequence shown here is derived from an EMBL/GenBank/DDBJ whole genome shotgun (WGS) entry which is preliminary data.</text>
</comment>
<reference evidence="1 2" key="1">
    <citation type="submission" date="2018-02" db="EMBL/GenBank/DDBJ databases">
        <title>Whole genome sequencing of endophytic bacterium.</title>
        <authorList>
            <person name="Eedara R."/>
            <person name="Podile A.R."/>
        </authorList>
    </citation>
    <scope>NUCLEOTIDE SEQUENCE [LARGE SCALE GENOMIC DNA]</scope>
    <source>
        <strain evidence="1 2">RP1T</strain>
    </source>
</reference>
<accession>A0A2S9QCI3</accession>
<dbReference type="Proteomes" id="UP000237682">
    <property type="component" value="Unassembled WGS sequence"/>
</dbReference>
<gene>
    <name evidence="1" type="ORF">C5L14_10385</name>
</gene>
<name>A0A2S9QCI3_9HYPH</name>
<dbReference type="EMBL" id="PUEJ01000004">
    <property type="protein sequence ID" value="PRH87057.1"/>
    <property type="molecule type" value="Genomic_DNA"/>
</dbReference>